<dbReference type="Gene3D" id="3.40.50.12440">
    <property type="match status" value="1"/>
</dbReference>
<dbReference type="InterPro" id="IPR006963">
    <property type="entry name" value="Mopterin_OxRdtase_4Fe-4S_dom"/>
</dbReference>
<keyword evidence="6" id="KW-0411">Iron-sulfur</keyword>
<dbReference type="PANTHER" id="PTHR43742:SF6">
    <property type="entry name" value="OXIDOREDUCTASE YYAE-RELATED"/>
    <property type="match status" value="1"/>
</dbReference>
<dbReference type="AlphaFoldDB" id="I3R6N8"/>
<dbReference type="EMBL" id="CP001868">
    <property type="protein sequence ID" value="AFK19898.1"/>
    <property type="molecule type" value="Genomic_DNA"/>
</dbReference>
<dbReference type="InterPro" id="IPR009010">
    <property type="entry name" value="Asp_de-COase-like_dom_sf"/>
</dbReference>
<organism evidence="9 10">
    <name type="scientific">Haloferax mediterranei (strain ATCC 33500 / DSM 1411 / JCM 8866 / NBRC 14739 / NCIMB 2177 / R-4)</name>
    <name type="common">Halobacterium mediterranei</name>
    <dbReference type="NCBI Taxonomy" id="523841"/>
    <lineage>
        <taxon>Archaea</taxon>
        <taxon>Methanobacteriati</taxon>
        <taxon>Methanobacteriota</taxon>
        <taxon>Stenosarchaea group</taxon>
        <taxon>Halobacteria</taxon>
        <taxon>Halobacteriales</taxon>
        <taxon>Haloferacaceae</taxon>
        <taxon>Haloferax</taxon>
    </lineage>
</organism>
<dbReference type="HOGENOM" id="CLU_000422_13_3_2"/>
<dbReference type="Proteomes" id="UP000006469">
    <property type="component" value="Chromosome"/>
</dbReference>
<gene>
    <name evidence="9" type="primary">dmsA</name>
    <name evidence="9" type="ordered locus">HFX_2209</name>
</gene>
<dbReference type="InterPro" id="IPR006311">
    <property type="entry name" value="TAT_signal"/>
</dbReference>
<dbReference type="InterPro" id="IPR006657">
    <property type="entry name" value="MoPterin_dinucl-bd_dom"/>
</dbReference>
<dbReference type="Gene3D" id="3.40.228.10">
    <property type="entry name" value="Dimethylsulfoxide Reductase, domain 2"/>
    <property type="match status" value="1"/>
</dbReference>
<keyword evidence="4" id="KW-0560">Oxidoreductase</keyword>
<dbReference type="PANTHER" id="PTHR43742">
    <property type="entry name" value="TRIMETHYLAMINE-N-OXIDE REDUCTASE"/>
    <property type="match status" value="1"/>
</dbReference>
<evidence type="ECO:0000256" key="6">
    <source>
        <dbReference type="ARBA" id="ARBA00023014"/>
    </source>
</evidence>
<keyword evidence="3" id="KW-0732">Signal</keyword>
<evidence type="ECO:0000256" key="1">
    <source>
        <dbReference type="ARBA" id="ARBA00010312"/>
    </source>
</evidence>
<evidence type="ECO:0000259" key="8">
    <source>
        <dbReference type="PROSITE" id="PS51669"/>
    </source>
</evidence>
<dbReference type="Pfam" id="PF04879">
    <property type="entry name" value="Molybdop_Fe4S4"/>
    <property type="match status" value="1"/>
</dbReference>
<sequence>MMADGDGVYRRDVLKASSAAAVALGLGGGGYISSLAQTGDEPFSQQNPGIDSFVGQDEVIKTACAPNCRGKCPLEAHVRDGRVRKIEPQVPEDERYKRACTLGLSHTQRVYNSTRLKYPMRRVGWSPDDPNPEGRGDDAEFERITWDEALDHIASEMEDAREQYGPESVYFETGSGDNGISATIQSRLSSLFGGTQMTWSIDINVGLGFRRLSGGGFFNVPTNEVADWKNANTVIVWGSDIFASQLQQDASKLLDAVENGAKLVCVDPVFTNTAAKADLWLPVKPGKDTPLTLAMIKTVLDEETYDTEFLRERSLAPALVRSDNGKLLDASEVVEGVTEDRPVAIDETTGEPVALEPETYGEYALFGEYTVGGVTCQTAMTMLESFVADYDPDEIASEVGIQAQNIRTAARWLATRGPGGIASGYGIDRYKYGHIFGQAYAILLALTGDYGRHGSLQGSHPAGGSYNDGGYGSVEDGAGTTVLPQTKILTAMESGDPHQLKVMYAQESNFIANQLPDRQRWLEAAKNLDLIAVADMHHTPTVQHADIILPASHWFEREDVVTTWGGHPHIMYRQPAHDPLWEAKSDHWMLVRLAERLGYGDYFIRDKSETLKTMLKHDDVVDYETLKRQGTVKVNTPTVKFKGEFNTPSGRLEIYDEDAPTENGVSLEFPKPMESRTADDWETADDYPLTFIQKHSKWRIHSQYEYQNWLREINPEPQLDINPKDAKARGIEDSDYVRVHNDRGEMVVKAKLNEAIQPGLVNTDQGWWGSDYVRGHHNDLTHTDVCEVTGNFAFYDVRVEVEPAPDDIDTSKYADNQPTGVNKPVAGAGGD</sequence>
<dbReference type="PROSITE" id="PS51318">
    <property type="entry name" value="TAT"/>
    <property type="match status" value="1"/>
</dbReference>
<reference evidence="9 10" key="1">
    <citation type="journal article" date="2012" name="J. Bacteriol.">
        <title>Complete genome sequence of the metabolically versatile halophilic archaeon Haloferax mediterranei, a poly(3-hydroxybutyrate-co-3-hydroxyvalerate) producer.</title>
        <authorList>
            <person name="Han J."/>
            <person name="Zhang F."/>
            <person name="Hou J."/>
            <person name="Liu X."/>
            <person name="Li M."/>
            <person name="Liu H."/>
            <person name="Cai L."/>
            <person name="Zhang B."/>
            <person name="Chen Y."/>
            <person name="Zhou J."/>
            <person name="Hu S."/>
            <person name="Xiang H."/>
        </authorList>
    </citation>
    <scope>NUCLEOTIDE SEQUENCE [LARGE SCALE GENOMIC DNA]</scope>
    <source>
        <strain evidence="10">ATCC 33500 / DSM 1411 / JCM 8866 / NBRC 14739 / NCIMB 2177 / R-4</strain>
    </source>
</reference>
<dbReference type="GO" id="GO:0016491">
    <property type="term" value="F:oxidoreductase activity"/>
    <property type="evidence" value="ECO:0007669"/>
    <property type="project" value="UniProtKB-KW"/>
</dbReference>
<dbReference type="PROSITE" id="PS51669">
    <property type="entry name" value="4FE4S_MOW_BIS_MGD"/>
    <property type="match status" value="1"/>
</dbReference>
<comment type="similarity">
    <text evidence="1">Belongs to the prokaryotic molybdopterin-containing oxidoreductase family.</text>
</comment>
<dbReference type="eggNOG" id="arCOG01491">
    <property type="taxonomic scope" value="Archaea"/>
</dbReference>
<dbReference type="SUPFAM" id="SSF53706">
    <property type="entry name" value="Formate dehydrogenase/DMSO reductase, domains 1-3"/>
    <property type="match status" value="1"/>
</dbReference>
<dbReference type="InterPro" id="IPR019546">
    <property type="entry name" value="TAT_signal_bac_arc"/>
</dbReference>
<dbReference type="Pfam" id="PF00384">
    <property type="entry name" value="Molybdopterin"/>
    <property type="match status" value="1"/>
</dbReference>
<dbReference type="GO" id="GO:0051536">
    <property type="term" value="F:iron-sulfur cluster binding"/>
    <property type="evidence" value="ECO:0007669"/>
    <property type="project" value="UniProtKB-KW"/>
</dbReference>
<proteinExistence type="inferred from homology"/>
<dbReference type="InterPro" id="IPR050612">
    <property type="entry name" value="Prok_Mopterin_Oxidored"/>
</dbReference>
<dbReference type="Gene3D" id="3.40.50.740">
    <property type="match status" value="1"/>
</dbReference>
<feature type="domain" description="4Fe-4S Mo/W bis-MGD-type" evidence="8">
    <location>
        <begin position="57"/>
        <end position="114"/>
    </location>
</feature>
<dbReference type="STRING" id="523841.HFX_2209"/>
<evidence type="ECO:0000313" key="10">
    <source>
        <dbReference type="Proteomes" id="UP000006469"/>
    </source>
</evidence>
<keyword evidence="2" id="KW-0479">Metal-binding</keyword>
<dbReference type="SMR" id="I3R6N8"/>
<dbReference type="KEGG" id="hme:HFX_2209"/>
<dbReference type="SUPFAM" id="SSF50692">
    <property type="entry name" value="ADC-like"/>
    <property type="match status" value="1"/>
</dbReference>
<evidence type="ECO:0000256" key="2">
    <source>
        <dbReference type="ARBA" id="ARBA00022723"/>
    </source>
</evidence>
<name>I3R6N8_HALMT</name>
<evidence type="ECO:0000256" key="3">
    <source>
        <dbReference type="ARBA" id="ARBA00022729"/>
    </source>
</evidence>
<keyword evidence="5" id="KW-0408">Iron</keyword>
<dbReference type="GO" id="GO:0043546">
    <property type="term" value="F:molybdopterin cofactor binding"/>
    <property type="evidence" value="ECO:0007669"/>
    <property type="project" value="InterPro"/>
</dbReference>
<evidence type="ECO:0000256" key="7">
    <source>
        <dbReference type="SAM" id="MobiDB-lite"/>
    </source>
</evidence>
<dbReference type="Pfam" id="PF01568">
    <property type="entry name" value="Molydop_binding"/>
    <property type="match status" value="1"/>
</dbReference>
<evidence type="ECO:0000256" key="4">
    <source>
        <dbReference type="ARBA" id="ARBA00023002"/>
    </source>
</evidence>
<accession>I3R6N8</accession>
<evidence type="ECO:0000313" key="9">
    <source>
        <dbReference type="EMBL" id="AFK19898.1"/>
    </source>
</evidence>
<protein>
    <submittedName>
        <fullName evidence="9">Dimethylsulfoxide reductase</fullName>
    </submittedName>
</protein>
<dbReference type="NCBIfam" id="TIGR01409">
    <property type="entry name" value="TAT_signal_seq"/>
    <property type="match status" value="1"/>
</dbReference>
<dbReference type="InterPro" id="IPR006656">
    <property type="entry name" value="Mopterin_OxRdtase"/>
</dbReference>
<dbReference type="SMART" id="SM00926">
    <property type="entry name" value="Molybdop_Fe4S4"/>
    <property type="match status" value="1"/>
</dbReference>
<feature type="region of interest" description="Disordered" evidence="7">
    <location>
        <begin position="806"/>
        <end position="831"/>
    </location>
</feature>
<evidence type="ECO:0000256" key="5">
    <source>
        <dbReference type="ARBA" id="ARBA00023004"/>
    </source>
</evidence>
<dbReference type="GO" id="GO:0046872">
    <property type="term" value="F:metal ion binding"/>
    <property type="evidence" value="ECO:0007669"/>
    <property type="project" value="UniProtKB-KW"/>
</dbReference>
<dbReference type="Gene3D" id="2.40.40.20">
    <property type="match status" value="1"/>
</dbReference>